<feature type="compositionally biased region" description="Basic and acidic residues" evidence="1">
    <location>
        <begin position="7"/>
        <end position="18"/>
    </location>
</feature>
<protein>
    <submittedName>
        <fullName evidence="2">Uncharacterized protein</fullName>
    </submittedName>
</protein>
<organism evidence="2 3">
    <name type="scientific">Streptomyces varsoviensis</name>
    <dbReference type="NCBI Taxonomy" id="67373"/>
    <lineage>
        <taxon>Bacteria</taxon>
        <taxon>Bacillati</taxon>
        <taxon>Actinomycetota</taxon>
        <taxon>Actinomycetes</taxon>
        <taxon>Kitasatosporales</taxon>
        <taxon>Streptomycetaceae</taxon>
        <taxon>Streptomyces</taxon>
    </lineage>
</organism>
<keyword evidence="3" id="KW-1185">Reference proteome</keyword>
<name>A0ABR5J5H8_9ACTN</name>
<proteinExistence type="predicted"/>
<feature type="region of interest" description="Disordered" evidence="1">
    <location>
        <begin position="1"/>
        <end position="62"/>
    </location>
</feature>
<feature type="compositionally biased region" description="Basic and acidic residues" evidence="1">
    <location>
        <begin position="43"/>
        <end position="53"/>
    </location>
</feature>
<evidence type="ECO:0000256" key="1">
    <source>
        <dbReference type="SAM" id="MobiDB-lite"/>
    </source>
</evidence>
<reference evidence="2 3" key="1">
    <citation type="submission" date="2015-07" db="EMBL/GenBank/DDBJ databases">
        <authorList>
            <person name="Ju K.-S."/>
            <person name="Doroghazi J.R."/>
            <person name="Metcalf W.W."/>
        </authorList>
    </citation>
    <scope>NUCLEOTIDE SEQUENCE [LARGE SCALE GENOMIC DNA]</scope>
    <source>
        <strain evidence="2 3">NRRL B-3589</strain>
    </source>
</reference>
<evidence type="ECO:0000313" key="2">
    <source>
        <dbReference type="EMBL" id="KOG88611.1"/>
    </source>
</evidence>
<sequence>MSASESNGDHRASPDRPHQAPTAAAREDGGPAASEAVAAAHDAYPHQDDRTDPDWNIIRSVN</sequence>
<accession>A0ABR5J5H8</accession>
<evidence type="ECO:0000313" key="3">
    <source>
        <dbReference type="Proteomes" id="UP000037020"/>
    </source>
</evidence>
<gene>
    <name evidence="2" type="ORF">ADK38_18860</name>
</gene>
<feature type="compositionally biased region" description="Low complexity" evidence="1">
    <location>
        <begin position="32"/>
        <end position="42"/>
    </location>
</feature>
<dbReference type="Proteomes" id="UP000037020">
    <property type="component" value="Unassembled WGS sequence"/>
</dbReference>
<dbReference type="RefSeq" id="WP_030877409.1">
    <property type="nucleotide sequence ID" value="NZ_JBIRHZ010000008.1"/>
</dbReference>
<dbReference type="EMBL" id="LGUT01001608">
    <property type="protein sequence ID" value="KOG88611.1"/>
    <property type="molecule type" value="Genomic_DNA"/>
</dbReference>
<comment type="caution">
    <text evidence="2">The sequence shown here is derived from an EMBL/GenBank/DDBJ whole genome shotgun (WGS) entry which is preliminary data.</text>
</comment>